<evidence type="ECO:0000313" key="2">
    <source>
        <dbReference type="WBParaSite" id="nRc.2.0.1.t31186-RA"/>
    </source>
</evidence>
<sequence length="66" mass="7549">NLAEKNNVKTSENKIENCINFRSEQCTATNDIEFFYLNDESSTKNRDSMDRMCSSEDTTVNLQSAC</sequence>
<name>A0A915JXL3_ROMCU</name>
<proteinExistence type="predicted"/>
<keyword evidence="1" id="KW-1185">Reference proteome</keyword>
<dbReference type="Proteomes" id="UP000887565">
    <property type="component" value="Unplaced"/>
</dbReference>
<evidence type="ECO:0000313" key="1">
    <source>
        <dbReference type="Proteomes" id="UP000887565"/>
    </source>
</evidence>
<dbReference type="AlphaFoldDB" id="A0A915JXL3"/>
<accession>A0A915JXL3</accession>
<protein>
    <submittedName>
        <fullName evidence="2">Uncharacterized protein</fullName>
    </submittedName>
</protein>
<reference evidence="2" key="1">
    <citation type="submission" date="2022-11" db="UniProtKB">
        <authorList>
            <consortium name="WormBaseParasite"/>
        </authorList>
    </citation>
    <scope>IDENTIFICATION</scope>
</reference>
<organism evidence="1 2">
    <name type="scientific">Romanomermis culicivorax</name>
    <name type="common">Nematode worm</name>
    <dbReference type="NCBI Taxonomy" id="13658"/>
    <lineage>
        <taxon>Eukaryota</taxon>
        <taxon>Metazoa</taxon>
        <taxon>Ecdysozoa</taxon>
        <taxon>Nematoda</taxon>
        <taxon>Enoplea</taxon>
        <taxon>Dorylaimia</taxon>
        <taxon>Mermithida</taxon>
        <taxon>Mermithoidea</taxon>
        <taxon>Mermithidae</taxon>
        <taxon>Romanomermis</taxon>
    </lineage>
</organism>
<dbReference type="WBParaSite" id="nRc.2.0.1.t31186-RA">
    <property type="protein sequence ID" value="nRc.2.0.1.t31186-RA"/>
    <property type="gene ID" value="nRc.2.0.1.g31186"/>
</dbReference>